<reference evidence="2" key="1">
    <citation type="submission" date="2023-05" db="EMBL/GenBank/DDBJ databases">
        <authorList>
            <person name="Stuckert A."/>
        </authorList>
    </citation>
    <scope>NUCLEOTIDE SEQUENCE</scope>
</reference>
<gene>
    <name evidence="2" type="ORF">SPARVUS_LOCUS2635841</name>
</gene>
<evidence type="ECO:0000313" key="3">
    <source>
        <dbReference type="Proteomes" id="UP001162483"/>
    </source>
</evidence>
<feature type="region of interest" description="Disordered" evidence="1">
    <location>
        <begin position="23"/>
        <end position="67"/>
    </location>
</feature>
<dbReference type="Proteomes" id="UP001162483">
    <property type="component" value="Unassembled WGS sequence"/>
</dbReference>
<evidence type="ECO:0000313" key="2">
    <source>
        <dbReference type="EMBL" id="CAI9545291.1"/>
    </source>
</evidence>
<name>A0ABN9BCH8_9NEOB</name>
<feature type="non-terminal residue" evidence="2">
    <location>
        <position position="67"/>
    </location>
</feature>
<sequence length="67" mass="7937">MARRLLGPVMCPRRHRTIHKAQRMRTHAQWAPGCHRSQRGKTVQRWSEEQVRPCRRQQLSGRPGILT</sequence>
<proteinExistence type="predicted"/>
<keyword evidence="3" id="KW-1185">Reference proteome</keyword>
<dbReference type="EMBL" id="CATNWA010003414">
    <property type="protein sequence ID" value="CAI9545291.1"/>
    <property type="molecule type" value="Genomic_DNA"/>
</dbReference>
<comment type="caution">
    <text evidence="2">The sequence shown here is derived from an EMBL/GenBank/DDBJ whole genome shotgun (WGS) entry which is preliminary data.</text>
</comment>
<organism evidence="2 3">
    <name type="scientific">Staurois parvus</name>
    <dbReference type="NCBI Taxonomy" id="386267"/>
    <lineage>
        <taxon>Eukaryota</taxon>
        <taxon>Metazoa</taxon>
        <taxon>Chordata</taxon>
        <taxon>Craniata</taxon>
        <taxon>Vertebrata</taxon>
        <taxon>Euteleostomi</taxon>
        <taxon>Amphibia</taxon>
        <taxon>Batrachia</taxon>
        <taxon>Anura</taxon>
        <taxon>Neobatrachia</taxon>
        <taxon>Ranoidea</taxon>
        <taxon>Ranidae</taxon>
        <taxon>Staurois</taxon>
    </lineage>
</organism>
<protein>
    <submittedName>
        <fullName evidence="2">Uncharacterized protein</fullName>
    </submittedName>
</protein>
<evidence type="ECO:0000256" key="1">
    <source>
        <dbReference type="SAM" id="MobiDB-lite"/>
    </source>
</evidence>
<accession>A0ABN9BCH8</accession>